<gene>
    <name evidence="2" type="ORF">UNLARM2_1016</name>
</gene>
<organism evidence="2 3">
    <name type="scientific">Candidatus Micrarchaeum acidiphilum ARMAN-2</name>
    <dbReference type="NCBI Taxonomy" id="425595"/>
    <lineage>
        <taxon>Archaea</taxon>
        <taxon>Candidatus Micrarchaeota</taxon>
        <taxon>Candidatus Micrarchaeia</taxon>
        <taxon>Candidatus Micrarchaeales</taxon>
        <taxon>Candidatus Micrarchaeaceae</taxon>
        <taxon>Candidatus Micrarchaeum</taxon>
    </lineage>
</organism>
<dbReference type="Proteomes" id="UP000332487">
    <property type="component" value="Unassembled WGS sequence"/>
</dbReference>
<evidence type="ECO:0000313" key="3">
    <source>
        <dbReference type="Proteomes" id="UP000332487"/>
    </source>
</evidence>
<accession>C7DGY2</accession>
<feature type="transmembrane region" description="Helical" evidence="1">
    <location>
        <begin position="67"/>
        <end position="91"/>
    </location>
</feature>
<keyword evidence="1" id="KW-0812">Transmembrane</keyword>
<keyword evidence="3" id="KW-1185">Reference proteome</keyword>
<sequence>MISNKTLESNKVKKHSKKRFSPYQKQEEFLFIGLIAIVAILLSGILFELSSIQILLVEVPNAQVSSIAGGIAATVNVAKAVTIGVIVFLIMGIISFVMDIKRVAIVWVLLALIITLSLFYSITFKS</sequence>
<proteinExistence type="predicted"/>
<reference evidence="2 3" key="1">
    <citation type="journal article" date="2009" name="Genome Biol.">
        <title>Community-wide analysis of microbial genome sequence signatures.</title>
        <authorList>
            <person name="Dick G.J."/>
            <person name="Andersson A.F."/>
            <person name="Baker B.J."/>
            <person name="Simmons S.L."/>
            <person name="Thomas B.C."/>
            <person name="Yelton A.P."/>
            <person name="Banfield J.F."/>
        </authorList>
    </citation>
    <scope>NUCLEOTIDE SEQUENCE [LARGE SCALE GENOMIC DNA]</scope>
    <source>
        <strain evidence="2">ARMAN-2</strain>
    </source>
</reference>
<feature type="transmembrane region" description="Helical" evidence="1">
    <location>
        <begin position="29"/>
        <end position="47"/>
    </location>
</feature>
<evidence type="ECO:0000313" key="2">
    <source>
        <dbReference type="EMBL" id="EET90303.1"/>
    </source>
</evidence>
<dbReference type="AlphaFoldDB" id="C7DGY2"/>
<dbReference type="EMBL" id="GG697239">
    <property type="protein sequence ID" value="EET90303.1"/>
    <property type="molecule type" value="Genomic_DNA"/>
</dbReference>
<name>C7DGY2_MICA2</name>
<reference evidence="2 3" key="2">
    <citation type="journal article" date="2010" name="Proc. Natl. Acad. Sci. U.S.A.">
        <title>Enigmatic, ultrasmall, uncultivated Archaea.</title>
        <authorList>
            <person name="Baker B.J."/>
            <person name="Comolli L.R."/>
            <person name="Dick G.J."/>
            <person name="Hauser L.J."/>
            <person name="Hyatt D."/>
            <person name="Dill B.D."/>
            <person name="Land M.L."/>
            <person name="Verberkmoes N.C."/>
            <person name="Hettich R.L."/>
            <person name="Banfield J.F."/>
        </authorList>
    </citation>
    <scope>NUCLEOTIDE SEQUENCE [LARGE SCALE GENOMIC DNA]</scope>
    <source>
        <strain evidence="2">ARMAN-2</strain>
    </source>
</reference>
<feature type="transmembrane region" description="Helical" evidence="1">
    <location>
        <begin position="103"/>
        <end position="122"/>
    </location>
</feature>
<protein>
    <submittedName>
        <fullName evidence="2">Uncharacterized protein</fullName>
    </submittedName>
</protein>
<keyword evidence="1" id="KW-1133">Transmembrane helix</keyword>
<evidence type="ECO:0000256" key="1">
    <source>
        <dbReference type="SAM" id="Phobius"/>
    </source>
</evidence>
<keyword evidence="1" id="KW-0472">Membrane</keyword>